<sequence>MIEKKHIGHEFSPVILPVEEGRLKFLAKTLGMTQGIYTDPDAAAAAGLPGLLAPPTYPFVLEIDALELVDLVNLLGETLGKLLHGEENFTYHGPIYAGDEITVRKKITDIIDKKEGTLQFVISHTEFINQHDEKVAETLTNYVFRH</sequence>
<protein>
    <recommendedName>
        <fullName evidence="1">FAS1-like dehydratase domain-containing protein</fullName>
    </recommendedName>
</protein>
<dbReference type="Gene3D" id="3.10.129.10">
    <property type="entry name" value="Hotdog Thioesterase"/>
    <property type="match status" value="1"/>
</dbReference>
<dbReference type="InterPro" id="IPR016709">
    <property type="entry name" value="HadA-like"/>
</dbReference>
<dbReference type="AlphaFoldDB" id="A0A382AWG0"/>
<dbReference type="Pfam" id="PF13452">
    <property type="entry name" value="FAS1_DH_region"/>
    <property type="match status" value="1"/>
</dbReference>
<reference evidence="2" key="1">
    <citation type="submission" date="2018-05" db="EMBL/GenBank/DDBJ databases">
        <authorList>
            <person name="Lanie J.A."/>
            <person name="Ng W.-L."/>
            <person name="Kazmierczak K.M."/>
            <person name="Andrzejewski T.M."/>
            <person name="Davidsen T.M."/>
            <person name="Wayne K.J."/>
            <person name="Tettelin H."/>
            <person name="Glass J.I."/>
            <person name="Rusch D."/>
            <person name="Podicherti R."/>
            <person name="Tsui H.-C.T."/>
            <person name="Winkler M.E."/>
        </authorList>
    </citation>
    <scope>NUCLEOTIDE SEQUENCE</scope>
</reference>
<evidence type="ECO:0000313" key="2">
    <source>
        <dbReference type="EMBL" id="SVB05910.1"/>
    </source>
</evidence>
<dbReference type="EMBL" id="UINC01027148">
    <property type="protein sequence ID" value="SVB05910.1"/>
    <property type="molecule type" value="Genomic_DNA"/>
</dbReference>
<accession>A0A382AWG0</accession>
<organism evidence="2">
    <name type="scientific">marine metagenome</name>
    <dbReference type="NCBI Taxonomy" id="408172"/>
    <lineage>
        <taxon>unclassified sequences</taxon>
        <taxon>metagenomes</taxon>
        <taxon>ecological metagenomes</taxon>
    </lineage>
</organism>
<dbReference type="SUPFAM" id="SSF54637">
    <property type="entry name" value="Thioesterase/thiol ester dehydrase-isomerase"/>
    <property type="match status" value="1"/>
</dbReference>
<proteinExistence type="predicted"/>
<dbReference type="InterPro" id="IPR039569">
    <property type="entry name" value="FAS1-like_DH_region"/>
</dbReference>
<dbReference type="InterPro" id="IPR029069">
    <property type="entry name" value="HotDog_dom_sf"/>
</dbReference>
<feature type="domain" description="FAS1-like dehydratase" evidence="1">
    <location>
        <begin position="6"/>
        <end position="137"/>
    </location>
</feature>
<dbReference type="PIRSF" id="PIRSF018072">
    <property type="entry name" value="UCP018072"/>
    <property type="match status" value="1"/>
</dbReference>
<name>A0A382AWG0_9ZZZZ</name>
<gene>
    <name evidence="2" type="ORF">METZ01_LOCUS158764</name>
</gene>
<evidence type="ECO:0000259" key="1">
    <source>
        <dbReference type="Pfam" id="PF13452"/>
    </source>
</evidence>